<protein>
    <submittedName>
        <fullName evidence="1">Uncharacterized protein</fullName>
    </submittedName>
</protein>
<dbReference type="AlphaFoldDB" id="A0AAN8PZE6"/>
<sequence>MLRLSNYGVPYVTVYMFDESTGECVRRVVKRQRNLIEDGYKSIYSCQVCSKFKMCAKSSNRDPSFLSFQGSDNDRYVIKRTVLLQWSNTSPNHPMGRVTDQGQINGVIRMAKLHPTPFYSKSTLVL</sequence>
<evidence type="ECO:0000313" key="1">
    <source>
        <dbReference type="EMBL" id="KAK6182321.1"/>
    </source>
</evidence>
<keyword evidence="2" id="KW-1185">Reference proteome</keyword>
<proteinExistence type="predicted"/>
<reference evidence="1 2" key="1">
    <citation type="submission" date="2024-01" db="EMBL/GenBank/DDBJ databases">
        <title>The genome of the rayed Mediterranean limpet Patella caerulea (Linnaeus, 1758).</title>
        <authorList>
            <person name="Anh-Thu Weber A."/>
            <person name="Halstead-Nussloch G."/>
        </authorList>
    </citation>
    <scope>NUCLEOTIDE SEQUENCE [LARGE SCALE GENOMIC DNA]</scope>
    <source>
        <strain evidence="1">AATW-2023a</strain>
        <tissue evidence="1">Whole specimen</tissue>
    </source>
</reference>
<comment type="caution">
    <text evidence="1">The sequence shown here is derived from an EMBL/GenBank/DDBJ whole genome shotgun (WGS) entry which is preliminary data.</text>
</comment>
<accession>A0AAN8PZE6</accession>
<dbReference type="EMBL" id="JAZGQO010000007">
    <property type="protein sequence ID" value="KAK6182321.1"/>
    <property type="molecule type" value="Genomic_DNA"/>
</dbReference>
<dbReference type="Proteomes" id="UP001347796">
    <property type="component" value="Unassembled WGS sequence"/>
</dbReference>
<evidence type="ECO:0000313" key="2">
    <source>
        <dbReference type="Proteomes" id="UP001347796"/>
    </source>
</evidence>
<gene>
    <name evidence="1" type="ORF">SNE40_010032</name>
</gene>
<name>A0AAN8PZE6_PATCE</name>
<organism evidence="1 2">
    <name type="scientific">Patella caerulea</name>
    <name type="common">Rayed Mediterranean limpet</name>
    <dbReference type="NCBI Taxonomy" id="87958"/>
    <lineage>
        <taxon>Eukaryota</taxon>
        <taxon>Metazoa</taxon>
        <taxon>Spiralia</taxon>
        <taxon>Lophotrochozoa</taxon>
        <taxon>Mollusca</taxon>
        <taxon>Gastropoda</taxon>
        <taxon>Patellogastropoda</taxon>
        <taxon>Patelloidea</taxon>
        <taxon>Patellidae</taxon>
        <taxon>Patella</taxon>
    </lineage>
</organism>